<accession>A0A7V2F3S8</accession>
<evidence type="ECO:0008006" key="3">
    <source>
        <dbReference type="Google" id="ProtNLM"/>
    </source>
</evidence>
<feature type="signal peptide" evidence="1">
    <location>
        <begin position="1"/>
        <end position="21"/>
    </location>
</feature>
<protein>
    <recommendedName>
        <fullName evidence="3">Tetratricopeptide repeat protein</fullName>
    </recommendedName>
</protein>
<feature type="non-terminal residue" evidence="2">
    <location>
        <position position="565"/>
    </location>
</feature>
<organism evidence="2">
    <name type="scientific">Eiseniibacteriota bacterium</name>
    <dbReference type="NCBI Taxonomy" id="2212470"/>
    <lineage>
        <taxon>Bacteria</taxon>
        <taxon>Candidatus Eiseniibacteriota</taxon>
    </lineage>
</organism>
<proteinExistence type="predicted"/>
<sequence>MKQLIAHCVLVIYLSAAPLYASGRPSSRDMHVWRGEFEHALSAEGGELDRAAYLTLAGEAETALDALEGSADSLRLGILSFRAGRPEEALLLLGEPRANVHLETYRIFYRASSLDGLGRHEEAARMLAALIRTGSSAVLGDRPRDLFVETSYRAGAEPDSISALLGGLDRLHGTAALMLSDLLFEDGKMEEAGRVFLKGIEAVSDTASGRLFGRLFDRFLERLGGFDEAELADLAEACLSLGESSKASAVIEHMESAFPGSYRVQFLKGSLLVSEKKRKRALAIFDGIFDSDAPVELKKAALLECASIEYGRGRYEHSAERYRLFGLFYPDDRRSSYALDVAARIYVARRMFDRALDTWERLRARGAGDAISREAAISEAALRHARGDSQTAYSTLRDLLAGGTRRDEPAVLYWLHETSGAEAERDAWKRRLLDGHPGSFYSIAAENAGMTFTIGGDGPLDGADRLVERLELREREFVASVEAALRPDERLYGDEAYEALVYFLERGFTEEARSCAGLLERLYGSDAGAMAALYATVRYSGLVDVGLKLLWTKGLSGEDSPVDPT</sequence>
<gene>
    <name evidence="2" type="ORF">ENO08_05105</name>
</gene>
<name>A0A7V2F3S8_UNCEI</name>
<dbReference type="InterPro" id="IPR011990">
    <property type="entry name" value="TPR-like_helical_dom_sf"/>
</dbReference>
<reference evidence="2" key="1">
    <citation type="journal article" date="2020" name="mSystems">
        <title>Genome- and Community-Level Interaction Insights into Carbon Utilization and Element Cycling Functions of Hydrothermarchaeota in Hydrothermal Sediment.</title>
        <authorList>
            <person name="Zhou Z."/>
            <person name="Liu Y."/>
            <person name="Xu W."/>
            <person name="Pan J."/>
            <person name="Luo Z.H."/>
            <person name="Li M."/>
        </authorList>
    </citation>
    <scope>NUCLEOTIDE SEQUENCE [LARGE SCALE GENOMIC DNA]</scope>
    <source>
        <strain evidence="2">SpSt-1233</strain>
    </source>
</reference>
<keyword evidence="1" id="KW-0732">Signal</keyword>
<comment type="caution">
    <text evidence="2">The sequence shown here is derived from an EMBL/GenBank/DDBJ whole genome shotgun (WGS) entry which is preliminary data.</text>
</comment>
<evidence type="ECO:0000313" key="2">
    <source>
        <dbReference type="EMBL" id="HER43818.1"/>
    </source>
</evidence>
<dbReference type="SUPFAM" id="SSF48452">
    <property type="entry name" value="TPR-like"/>
    <property type="match status" value="1"/>
</dbReference>
<dbReference type="AlphaFoldDB" id="A0A7V2F3S8"/>
<dbReference type="Gene3D" id="1.25.40.10">
    <property type="entry name" value="Tetratricopeptide repeat domain"/>
    <property type="match status" value="1"/>
</dbReference>
<evidence type="ECO:0000256" key="1">
    <source>
        <dbReference type="SAM" id="SignalP"/>
    </source>
</evidence>
<feature type="chain" id="PRO_5030895995" description="Tetratricopeptide repeat protein" evidence="1">
    <location>
        <begin position="22"/>
        <end position="565"/>
    </location>
</feature>
<dbReference type="EMBL" id="DSEC01000357">
    <property type="protein sequence ID" value="HER43818.1"/>
    <property type="molecule type" value="Genomic_DNA"/>
</dbReference>
<dbReference type="Proteomes" id="UP000886069">
    <property type="component" value="Unassembled WGS sequence"/>
</dbReference>